<evidence type="ECO:0000313" key="3">
    <source>
        <dbReference type="Proteomes" id="UP001281410"/>
    </source>
</evidence>
<sequence length="95" mass="10998">MRKGDEQIEKEDQMENPITRVFMAPDSCTSGLTVNNKEEEEEDDTESDEDREKSAKIVWLLTGGLWNSEHIEIKHYKYVAKEEDLLGHGPSFIQK</sequence>
<proteinExistence type="predicted"/>
<gene>
    <name evidence="2" type="ORF">Dsin_024061</name>
</gene>
<organism evidence="2 3">
    <name type="scientific">Dipteronia sinensis</name>
    <dbReference type="NCBI Taxonomy" id="43782"/>
    <lineage>
        <taxon>Eukaryota</taxon>
        <taxon>Viridiplantae</taxon>
        <taxon>Streptophyta</taxon>
        <taxon>Embryophyta</taxon>
        <taxon>Tracheophyta</taxon>
        <taxon>Spermatophyta</taxon>
        <taxon>Magnoliopsida</taxon>
        <taxon>eudicotyledons</taxon>
        <taxon>Gunneridae</taxon>
        <taxon>Pentapetalae</taxon>
        <taxon>rosids</taxon>
        <taxon>malvids</taxon>
        <taxon>Sapindales</taxon>
        <taxon>Sapindaceae</taxon>
        <taxon>Hippocastanoideae</taxon>
        <taxon>Acereae</taxon>
        <taxon>Dipteronia</taxon>
    </lineage>
</organism>
<evidence type="ECO:0000256" key="1">
    <source>
        <dbReference type="SAM" id="MobiDB-lite"/>
    </source>
</evidence>
<comment type="caution">
    <text evidence="2">The sequence shown here is derived from an EMBL/GenBank/DDBJ whole genome shotgun (WGS) entry which is preliminary data.</text>
</comment>
<dbReference type="AlphaFoldDB" id="A0AAE0A631"/>
<feature type="region of interest" description="Disordered" evidence="1">
    <location>
        <begin position="1"/>
        <end position="53"/>
    </location>
</feature>
<accession>A0AAE0A631</accession>
<name>A0AAE0A631_9ROSI</name>
<dbReference type="EMBL" id="JANJYJ010000007">
    <property type="protein sequence ID" value="KAK3200646.1"/>
    <property type="molecule type" value="Genomic_DNA"/>
</dbReference>
<feature type="compositionally biased region" description="Acidic residues" evidence="1">
    <location>
        <begin position="38"/>
        <end position="49"/>
    </location>
</feature>
<reference evidence="2" key="1">
    <citation type="journal article" date="2023" name="Plant J.">
        <title>Genome sequences and population genomics provide insights into the demographic history, inbreeding, and mutation load of two 'living fossil' tree species of Dipteronia.</title>
        <authorList>
            <person name="Feng Y."/>
            <person name="Comes H.P."/>
            <person name="Chen J."/>
            <person name="Zhu S."/>
            <person name="Lu R."/>
            <person name="Zhang X."/>
            <person name="Li P."/>
            <person name="Qiu J."/>
            <person name="Olsen K.M."/>
            <person name="Qiu Y."/>
        </authorList>
    </citation>
    <scope>NUCLEOTIDE SEQUENCE</scope>
    <source>
        <strain evidence="2">NBL</strain>
    </source>
</reference>
<keyword evidence="3" id="KW-1185">Reference proteome</keyword>
<evidence type="ECO:0000313" key="2">
    <source>
        <dbReference type="EMBL" id="KAK3200646.1"/>
    </source>
</evidence>
<feature type="compositionally biased region" description="Basic and acidic residues" evidence="1">
    <location>
        <begin position="1"/>
        <end position="13"/>
    </location>
</feature>
<protein>
    <submittedName>
        <fullName evidence="2">Uncharacterized protein</fullName>
    </submittedName>
</protein>
<dbReference type="Proteomes" id="UP001281410">
    <property type="component" value="Unassembled WGS sequence"/>
</dbReference>